<dbReference type="SUPFAM" id="SSF88713">
    <property type="entry name" value="Glycoside hydrolase/deacetylase"/>
    <property type="match status" value="1"/>
</dbReference>
<keyword evidence="1" id="KW-0479">Metal-binding</keyword>
<dbReference type="CDD" id="cd10917">
    <property type="entry name" value="CE4_NodB_like_6s_7s"/>
    <property type="match status" value="1"/>
</dbReference>
<dbReference type="Pfam" id="PF01522">
    <property type="entry name" value="Polysacc_deac_1"/>
    <property type="match status" value="1"/>
</dbReference>
<feature type="domain" description="NodB homology" evidence="4">
    <location>
        <begin position="104"/>
        <end position="284"/>
    </location>
</feature>
<keyword evidence="3" id="KW-0812">Transmembrane</keyword>
<organism evidence="5 6">
    <name type="scientific">Ktedonobacter robiniae</name>
    <dbReference type="NCBI Taxonomy" id="2778365"/>
    <lineage>
        <taxon>Bacteria</taxon>
        <taxon>Bacillati</taxon>
        <taxon>Chloroflexota</taxon>
        <taxon>Ktedonobacteria</taxon>
        <taxon>Ktedonobacterales</taxon>
        <taxon>Ktedonobacteraceae</taxon>
        <taxon>Ktedonobacter</taxon>
    </lineage>
</organism>
<keyword evidence="3" id="KW-0472">Membrane</keyword>
<dbReference type="Gene3D" id="3.20.20.370">
    <property type="entry name" value="Glycoside hydrolase/deacetylase"/>
    <property type="match status" value="1"/>
</dbReference>
<dbReference type="EMBL" id="BNJG01000002">
    <property type="protein sequence ID" value="GHO57076.1"/>
    <property type="molecule type" value="Genomic_DNA"/>
</dbReference>
<name>A0ABQ3UWJ3_9CHLR</name>
<feature type="transmembrane region" description="Helical" evidence="3">
    <location>
        <begin position="21"/>
        <end position="40"/>
    </location>
</feature>
<dbReference type="RefSeq" id="WP_201373512.1">
    <property type="nucleotide sequence ID" value="NZ_BNJG01000002.1"/>
</dbReference>
<keyword evidence="2" id="KW-0378">Hydrolase</keyword>
<evidence type="ECO:0000256" key="1">
    <source>
        <dbReference type="ARBA" id="ARBA00022723"/>
    </source>
</evidence>
<evidence type="ECO:0000259" key="4">
    <source>
        <dbReference type="PROSITE" id="PS51677"/>
    </source>
</evidence>
<keyword evidence="6" id="KW-1185">Reference proteome</keyword>
<evidence type="ECO:0000256" key="3">
    <source>
        <dbReference type="SAM" id="Phobius"/>
    </source>
</evidence>
<proteinExistence type="predicted"/>
<evidence type="ECO:0000313" key="6">
    <source>
        <dbReference type="Proteomes" id="UP000654345"/>
    </source>
</evidence>
<dbReference type="PANTHER" id="PTHR10587:SF133">
    <property type="entry name" value="CHITIN DEACETYLASE 1-RELATED"/>
    <property type="match status" value="1"/>
</dbReference>
<keyword evidence="3" id="KW-1133">Transmembrane helix</keyword>
<comment type="caution">
    <text evidence="5">The sequence shown here is derived from an EMBL/GenBank/DDBJ whole genome shotgun (WGS) entry which is preliminary data.</text>
</comment>
<gene>
    <name evidence="5" type="ORF">KSB_55510</name>
</gene>
<dbReference type="PROSITE" id="PS51677">
    <property type="entry name" value="NODB"/>
    <property type="match status" value="1"/>
</dbReference>
<accession>A0ABQ3UWJ3</accession>
<sequence>MEIRSPSLLYRAKRPGLLLKLGVLASLFLLLTGFFVFYFTQPSVTQKNSLQTLVHASISPVPAVQPFSSVAFATASPLLAGSGQVVEIPDTHIPLIAHGNEKLREVALTFDDGPFPNFTAKVLDVLEKYHIKATFFSVGRQVTAFPDLTLRAYKAGYEIENHTWNHPVLTGLSMESQYWQLQNTNDAIQRVTHQRPFVMRPPYGEYNQTSIQVATSLKLVTVTWNVDSLDWSRPGVKTILHNVLDHVQNGSIILMHDGGGDRSQTLEALPTIIQTLRDRGYHFVTIGQMLARLPHEQKKK</sequence>
<evidence type="ECO:0000313" key="5">
    <source>
        <dbReference type="EMBL" id="GHO57076.1"/>
    </source>
</evidence>
<dbReference type="Proteomes" id="UP000654345">
    <property type="component" value="Unassembled WGS sequence"/>
</dbReference>
<reference evidence="5 6" key="1">
    <citation type="journal article" date="2021" name="Int. J. Syst. Evol. Microbiol.">
        <title>Reticulibacter mediterranei gen. nov., sp. nov., within the new family Reticulibacteraceae fam. nov., and Ktedonospora formicarum gen. nov., sp. nov., Ktedonobacter robiniae sp. nov., Dictyobacter formicarum sp. nov. and Dictyobacter arantiisoli sp. nov., belonging to the class Ktedonobacteria.</title>
        <authorList>
            <person name="Yabe S."/>
            <person name="Zheng Y."/>
            <person name="Wang C.M."/>
            <person name="Sakai Y."/>
            <person name="Abe K."/>
            <person name="Yokota A."/>
            <person name="Donadio S."/>
            <person name="Cavaletti L."/>
            <person name="Monciardini P."/>
        </authorList>
    </citation>
    <scope>NUCLEOTIDE SEQUENCE [LARGE SCALE GENOMIC DNA]</scope>
    <source>
        <strain evidence="5 6">SOSP1-30</strain>
    </source>
</reference>
<protein>
    <recommendedName>
        <fullName evidence="4">NodB homology domain-containing protein</fullName>
    </recommendedName>
</protein>
<dbReference type="InterPro" id="IPR050248">
    <property type="entry name" value="Polysacc_deacetylase_ArnD"/>
</dbReference>
<dbReference type="InterPro" id="IPR002509">
    <property type="entry name" value="NODB_dom"/>
</dbReference>
<dbReference type="InterPro" id="IPR011330">
    <property type="entry name" value="Glyco_hydro/deAcase_b/a-brl"/>
</dbReference>
<dbReference type="PANTHER" id="PTHR10587">
    <property type="entry name" value="GLYCOSYL TRANSFERASE-RELATED"/>
    <property type="match status" value="1"/>
</dbReference>
<evidence type="ECO:0000256" key="2">
    <source>
        <dbReference type="ARBA" id="ARBA00022801"/>
    </source>
</evidence>